<evidence type="ECO:0000313" key="5">
    <source>
        <dbReference type="Proteomes" id="UP000195570"/>
    </source>
</evidence>
<accession>A0A1G4IEH8</accession>
<feature type="transmembrane region" description="Helical" evidence="3">
    <location>
        <begin position="523"/>
        <end position="542"/>
    </location>
</feature>
<comment type="caution">
    <text evidence="4">The sequence shown here is derived from an EMBL/GenBank/DDBJ whole genome shotgun (WGS) entry which is preliminary data.</text>
</comment>
<protein>
    <submittedName>
        <fullName evidence="4">Uncharacterized protein</fullName>
    </submittedName>
</protein>
<dbReference type="RefSeq" id="XP_067081545.1">
    <property type="nucleotide sequence ID" value="XM_067225444.1"/>
</dbReference>
<dbReference type="GeneID" id="92376300"/>
<feature type="compositionally biased region" description="Basic and acidic residues" evidence="2">
    <location>
        <begin position="471"/>
        <end position="483"/>
    </location>
</feature>
<sequence>MDTSEEATDKANGSRRPSAEEQLRDLQEKTNLWKQSVAQQLSEATKKNKQLRDELKQVNANHGSEMGALRVQLEKEFRERTSLKDEELQNVQTQLMELRKEKRSMVEQHERDLEQAIARVRETCAVEHTMRTDAETQQHEAELHKLRDAMELKEKELALSEHEVCVMKTRLERLAEQYRELSALMTQNTTQLESGGDAANKEKVLENALKASDAAHQQQLETVRSEMSNLEERHAAKLREMQRAHELEQQRCMNEVYQREEQLATLQTLLHQAQHEAEAAQRRISNVRLEREQMEQQLTERVAGLSRELASRMEYAQQLAAEVNSLQRELGRQEGLVRSLEEEANMREEAFQTLLLSEENRALVMGLQEALQKSRDDAEAWARKYEEAVQQTKSTCAVPIGYPCDGNDGDERKFRELAQREKALEEENLRLQTKAKLLRAMELRLEELKRSMASQASTILEHHNSGNRGSRMGDSRYGEERKGSRSASPLRRMQLMWNQHSSVSGRLSRCSFELSRCRLPQCMLLFAFCVALLLIIFVVRSFSL</sequence>
<keyword evidence="3" id="KW-1133">Transmembrane helix</keyword>
<name>A0A1G4IEH8_TRYEQ</name>
<gene>
    <name evidence="4" type="ORF">TEOVI_000236000</name>
</gene>
<reference evidence="4" key="1">
    <citation type="submission" date="2016-09" db="EMBL/GenBank/DDBJ databases">
        <authorList>
            <person name="Hebert L."/>
            <person name="Moumen B."/>
        </authorList>
    </citation>
    <scope>NUCLEOTIDE SEQUENCE [LARGE SCALE GENOMIC DNA]</scope>
    <source>
        <strain evidence="4">OVI</strain>
    </source>
</reference>
<feature type="region of interest" description="Disordered" evidence="2">
    <location>
        <begin position="457"/>
        <end position="488"/>
    </location>
</feature>
<feature type="coiled-coil region" evidence="1">
    <location>
        <begin position="213"/>
        <end position="343"/>
    </location>
</feature>
<dbReference type="AlphaFoldDB" id="A0A1G4IEH8"/>
<proteinExistence type="predicted"/>
<keyword evidence="1" id="KW-0175">Coiled coil</keyword>
<dbReference type="Proteomes" id="UP000195570">
    <property type="component" value="Unassembled WGS sequence"/>
</dbReference>
<evidence type="ECO:0000256" key="1">
    <source>
        <dbReference type="SAM" id="Coils"/>
    </source>
</evidence>
<keyword evidence="3" id="KW-0812">Transmembrane</keyword>
<feature type="coiled-coil region" evidence="1">
    <location>
        <begin position="34"/>
        <end position="163"/>
    </location>
</feature>
<keyword evidence="5" id="KW-1185">Reference proteome</keyword>
<keyword evidence="3" id="KW-0472">Membrane</keyword>
<evidence type="ECO:0000256" key="3">
    <source>
        <dbReference type="SAM" id="Phobius"/>
    </source>
</evidence>
<dbReference type="VEuPathDB" id="TriTrypDB:TEOVI_000236000"/>
<organism evidence="4 5">
    <name type="scientific">Trypanosoma equiperdum</name>
    <dbReference type="NCBI Taxonomy" id="5694"/>
    <lineage>
        <taxon>Eukaryota</taxon>
        <taxon>Discoba</taxon>
        <taxon>Euglenozoa</taxon>
        <taxon>Kinetoplastea</taxon>
        <taxon>Metakinetoplastina</taxon>
        <taxon>Trypanosomatida</taxon>
        <taxon>Trypanosomatidae</taxon>
        <taxon>Trypanosoma</taxon>
    </lineage>
</organism>
<evidence type="ECO:0000313" key="4">
    <source>
        <dbReference type="EMBL" id="SCU70785.1"/>
    </source>
</evidence>
<dbReference type="EMBL" id="CZPT02001525">
    <property type="protein sequence ID" value="SCU70785.1"/>
    <property type="molecule type" value="Genomic_DNA"/>
</dbReference>
<feature type="region of interest" description="Disordered" evidence="2">
    <location>
        <begin position="1"/>
        <end position="23"/>
    </location>
</feature>
<evidence type="ECO:0000256" key="2">
    <source>
        <dbReference type="SAM" id="MobiDB-lite"/>
    </source>
</evidence>